<dbReference type="RefSeq" id="WP_375066054.1">
    <property type="nucleotide sequence ID" value="NZ_JBHGBT010000037.1"/>
</dbReference>
<dbReference type="Pfam" id="PF01494">
    <property type="entry name" value="FAD_binding_3"/>
    <property type="match status" value="1"/>
</dbReference>
<evidence type="ECO:0000256" key="1">
    <source>
        <dbReference type="ARBA" id="ARBA00023002"/>
    </source>
</evidence>
<evidence type="ECO:0000259" key="3">
    <source>
        <dbReference type="Pfam" id="PF01494"/>
    </source>
</evidence>
<gene>
    <name evidence="4" type="ORF">ACE11A_24770</name>
</gene>
<sequence>MTADRRNAAADPHAAVDADVLIVGYGPVGQVLALLLAERGRRVIAIERHPRPYPMPRAVAFDSEGARILSAAGIGDVLHTVGEPSGEYTWQNADGDVLLHIDVAERGLCGWPESTSMYQPALEDALIARGRTLPSLRVLRPVEVVRLDRDPDGGGPVTAHTRDADGTERTVRAHWVVGCDGANSTVRRAMGSTLSDSGFAHEWLICDVVPHDRKEFRPNNTQICDPARPRTSVSAGPGHRRWEFMRVPGDPAEGFNTPETAWRLLRLFGVDERNATLERHHVYTFQAGVADVWRDGRLLLAGDAAHVMPPFAGQGMSSGFRDAANLAWKLEAVLAGRADASLLDSYPAERRTHVQHAIGMSVNLGRIICETDPKAAGDRDVIMMASARRAALTGKPPERSPLHPLGGGLLRRDARGRPLRPAGELLPQARVERAAGGPDGAAAEGWFDAVVGTGFTLLCAGDPAGLLAGADPRELAVLHALGGRVVEVLPPRPAAPAATGPGPGPVPARSVPEPAAVPGWPGPVIRVHDAEDVYRPRLAAAGAAALLVRPDFYVLGAASGAADLPELLGVLRTAAAGAAPADGSAPGPVPVPAPAPATASRPSGARS</sequence>
<dbReference type="PANTHER" id="PTHR43476:SF3">
    <property type="entry name" value="FAD-BINDING MONOOXYGENASE"/>
    <property type="match status" value="1"/>
</dbReference>
<dbReference type="Proteomes" id="UP001577267">
    <property type="component" value="Unassembled WGS sequence"/>
</dbReference>
<dbReference type="InterPro" id="IPR002938">
    <property type="entry name" value="FAD-bd"/>
</dbReference>
<proteinExistence type="predicted"/>
<dbReference type="InterPro" id="IPR036188">
    <property type="entry name" value="FAD/NAD-bd_sf"/>
</dbReference>
<keyword evidence="5" id="KW-1185">Reference proteome</keyword>
<accession>A0ABV4ZTV9</accession>
<dbReference type="NCBIfam" id="NF004829">
    <property type="entry name" value="PRK06183.1-3"/>
    <property type="match status" value="1"/>
</dbReference>
<dbReference type="EMBL" id="JBHGBT010000037">
    <property type="protein sequence ID" value="MFB4197553.1"/>
    <property type="molecule type" value="Genomic_DNA"/>
</dbReference>
<feature type="region of interest" description="Disordered" evidence="2">
    <location>
        <begin position="576"/>
        <end position="607"/>
    </location>
</feature>
<feature type="compositionally biased region" description="Low complexity" evidence="2">
    <location>
        <begin position="576"/>
        <end position="586"/>
    </location>
</feature>
<protein>
    <submittedName>
        <fullName evidence="4">Bifunctional 3-(3-hydroxy-phenyl)propionate/3-hydroxycinnamic acid hydroxylase</fullName>
    </submittedName>
</protein>
<feature type="compositionally biased region" description="Low complexity" evidence="2">
    <location>
        <begin position="596"/>
        <end position="607"/>
    </location>
</feature>
<comment type="caution">
    <text evidence="4">The sequence shown here is derived from an EMBL/GenBank/DDBJ whole genome shotgun (WGS) entry which is preliminary data.</text>
</comment>
<evidence type="ECO:0000256" key="2">
    <source>
        <dbReference type="SAM" id="MobiDB-lite"/>
    </source>
</evidence>
<dbReference type="PANTHER" id="PTHR43476">
    <property type="entry name" value="3-(3-HYDROXY-PHENYL)PROPIONATE/3-HYDROXYCINNAMIC ACID HYDROXYLASE"/>
    <property type="match status" value="1"/>
</dbReference>
<feature type="region of interest" description="Disordered" evidence="2">
    <location>
        <begin position="492"/>
        <end position="514"/>
    </location>
</feature>
<evidence type="ECO:0000313" key="5">
    <source>
        <dbReference type="Proteomes" id="UP001577267"/>
    </source>
</evidence>
<feature type="region of interest" description="Disordered" evidence="2">
    <location>
        <begin position="392"/>
        <end position="411"/>
    </location>
</feature>
<dbReference type="Gene3D" id="3.30.70.2450">
    <property type="match status" value="1"/>
</dbReference>
<reference evidence="4 5" key="1">
    <citation type="submission" date="2024-09" db="EMBL/GenBank/DDBJ databases">
        <title>Draft genome sequence of multifaceted antimicrobials producing Streptomyces sp. strain FH1.</title>
        <authorList>
            <person name="Hassan F."/>
            <person name="Ali H."/>
            <person name="Hassan N."/>
            <person name="Nawaz A."/>
        </authorList>
    </citation>
    <scope>NUCLEOTIDE SEQUENCE [LARGE SCALE GENOMIC DNA]</scope>
    <source>
        <strain evidence="4 5">FH1</strain>
    </source>
</reference>
<dbReference type="SUPFAM" id="SSF51905">
    <property type="entry name" value="FAD/NAD(P)-binding domain"/>
    <property type="match status" value="1"/>
</dbReference>
<keyword evidence="1" id="KW-0560">Oxidoreductase</keyword>
<organism evidence="4 5">
    <name type="scientific">Streptomyces carpaticus</name>
    <dbReference type="NCBI Taxonomy" id="285558"/>
    <lineage>
        <taxon>Bacteria</taxon>
        <taxon>Bacillati</taxon>
        <taxon>Actinomycetota</taxon>
        <taxon>Actinomycetes</taxon>
        <taxon>Kitasatosporales</taxon>
        <taxon>Streptomycetaceae</taxon>
        <taxon>Streptomyces</taxon>
    </lineage>
</organism>
<name>A0ABV4ZTV9_9ACTN</name>
<dbReference type="Gene3D" id="3.50.50.60">
    <property type="entry name" value="FAD/NAD(P)-binding domain"/>
    <property type="match status" value="1"/>
</dbReference>
<feature type="domain" description="FAD-binding" evidence="3">
    <location>
        <begin position="17"/>
        <end position="358"/>
    </location>
</feature>
<evidence type="ECO:0000313" key="4">
    <source>
        <dbReference type="EMBL" id="MFB4197553.1"/>
    </source>
</evidence>
<dbReference type="PRINTS" id="PR00420">
    <property type="entry name" value="RNGMNOXGNASE"/>
</dbReference>
<dbReference type="InterPro" id="IPR050631">
    <property type="entry name" value="PheA/TfdB_FAD_monoxygenase"/>
</dbReference>